<keyword evidence="1" id="KW-0479">Metal-binding</keyword>
<protein>
    <recommendedName>
        <fullName evidence="5">MYND-type domain-containing protein</fullName>
    </recommendedName>
</protein>
<keyword evidence="2 4" id="KW-0863">Zinc-finger</keyword>
<dbReference type="SUPFAM" id="SSF144232">
    <property type="entry name" value="HIT/MYND zinc finger-like"/>
    <property type="match status" value="1"/>
</dbReference>
<dbReference type="Pfam" id="PF01753">
    <property type="entry name" value="zf-MYND"/>
    <property type="match status" value="1"/>
</dbReference>
<evidence type="ECO:0000313" key="7">
    <source>
        <dbReference type="Proteomes" id="UP001221142"/>
    </source>
</evidence>
<evidence type="ECO:0000256" key="4">
    <source>
        <dbReference type="PROSITE-ProRule" id="PRU00134"/>
    </source>
</evidence>
<gene>
    <name evidence="6" type="ORF">FB45DRAFT_1046573</name>
</gene>
<name>A0AAD7AXD4_9AGAR</name>
<evidence type="ECO:0000313" key="6">
    <source>
        <dbReference type="EMBL" id="KAJ7602763.1"/>
    </source>
</evidence>
<sequence>MSSRAGFLRLVASALEHPHLLSADYFKTGVLQSCTLFLPYRSVLLQFSSGLADMHAHMDSTVARQSPVWEAWEQLTHWYEYFAWMLEVHDSVDRITLRRCDNCELLSARTDLKSCSRCESVYYCSVGCQRRDWERGHRKTCAAIRSYSLEHPDVLSAPDRSFLRTMSRAICLQQISANLLIQLEAMKRAPHEIFTIMEWEEGYFRLAADFALPNGVLGPMWEDQLSRATVSRGRIHLVVIAVPRAPGQLLTRIVPLRMRSTALRDGL</sequence>
<dbReference type="EMBL" id="JARKIF010000202">
    <property type="protein sequence ID" value="KAJ7602763.1"/>
    <property type="molecule type" value="Genomic_DNA"/>
</dbReference>
<dbReference type="PROSITE" id="PS01360">
    <property type="entry name" value="ZF_MYND_1"/>
    <property type="match status" value="1"/>
</dbReference>
<feature type="domain" description="MYND-type" evidence="5">
    <location>
        <begin position="100"/>
        <end position="141"/>
    </location>
</feature>
<reference evidence="6" key="1">
    <citation type="submission" date="2023-03" db="EMBL/GenBank/DDBJ databases">
        <title>Massive genome expansion in bonnet fungi (Mycena s.s.) driven by repeated elements and novel gene families across ecological guilds.</title>
        <authorList>
            <consortium name="Lawrence Berkeley National Laboratory"/>
            <person name="Harder C.B."/>
            <person name="Miyauchi S."/>
            <person name="Viragh M."/>
            <person name="Kuo A."/>
            <person name="Thoen E."/>
            <person name="Andreopoulos B."/>
            <person name="Lu D."/>
            <person name="Skrede I."/>
            <person name="Drula E."/>
            <person name="Henrissat B."/>
            <person name="Morin E."/>
            <person name="Kohler A."/>
            <person name="Barry K."/>
            <person name="LaButti K."/>
            <person name="Morin E."/>
            <person name="Salamov A."/>
            <person name="Lipzen A."/>
            <person name="Mereny Z."/>
            <person name="Hegedus B."/>
            <person name="Baldrian P."/>
            <person name="Stursova M."/>
            <person name="Weitz H."/>
            <person name="Taylor A."/>
            <person name="Grigoriev I.V."/>
            <person name="Nagy L.G."/>
            <person name="Martin F."/>
            <person name="Kauserud H."/>
        </authorList>
    </citation>
    <scope>NUCLEOTIDE SEQUENCE</scope>
    <source>
        <strain evidence="6">9284</strain>
    </source>
</reference>
<evidence type="ECO:0000256" key="3">
    <source>
        <dbReference type="ARBA" id="ARBA00022833"/>
    </source>
</evidence>
<keyword evidence="7" id="KW-1185">Reference proteome</keyword>
<dbReference type="Gene3D" id="1.10.220.160">
    <property type="match status" value="1"/>
</dbReference>
<organism evidence="6 7">
    <name type="scientific">Roridomyces roridus</name>
    <dbReference type="NCBI Taxonomy" id="1738132"/>
    <lineage>
        <taxon>Eukaryota</taxon>
        <taxon>Fungi</taxon>
        <taxon>Dikarya</taxon>
        <taxon>Basidiomycota</taxon>
        <taxon>Agaricomycotina</taxon>
        <taxon>Agaricomycetes</taxon>
        <taxon>Agaricomycetidae</taxon>
        <taxon>Agaricales</taxon>
        <taxon>Marasmiineae</taxon>
        <taxon>Mycenaceae</taxon>
        <taxon>Roridomyces</taxon>
    </lineage>
</organism>
<proteinExistence type="predicted"/>
<dbReference type="Gene3D" id="6.10.140.2220">
    <property type="match status" value="1"/>
</dbReference>
<evidence type="ECO:0000256" key="2">
    <source>
        <dbReference type="ARBA" id="ARBA00022771"/>
    </source>
</evidence>
<keyword evidence="3" id="KW-0862">Zinc</keyword>
<comment type="caution">
    <text evidence="6">The sequence shown here is derived from an EMBL/GenBank/DDBJ whole genome shotgun (WGS) entry which is preliminary data.</text>
</comment>
<evidence type="ECO:0000256" key="1">
    <source>
        <dbReference type="ARBA" id="ARBA00022723"/>
    </source>
</evidence>
<dbReference type="AlphaFoldDB" id="A0AAD7AXD4"/>
<dbReference type="GO" id="GO:0008270">
    <property type="term" value="F:zinc ion binding"/>
    <property type="evidence" value="ECO:0007669"/>
    <property type="project" value="UniProtKB-KW"/>
</dbReference>
<accession>A0AAD7AXD4</accession>
<dbReference type="Proteomes" id="UP001221142">
    <property type="component" value="Unassembled WGS sequence"/>
</dbReference>
<dbReference type="PROSITE" id="PS50865">
    <property type="entry name" value="ZF_MYND_2"/>
    <property type="match status" value="1"/>
</dbReference>
<evidence type="ECO:0000259" key="5">
    <source>
        <dbReference type="PROSITE" id="PS50865"/>
    </source>
</evidence>
<dbReference type="InterPro" id="IPR002893">
    <property type="entry name" value="Znf_MYND"/>
</dbReference>